<gene>
    <name evidence="1" type="ORF">BJ875DRAFT_437074</name>
</gene>
<keyword evidence="2" id="KW-1185">Reference proteome</keyword>
<evidence type="ECO:0000313" key="2">
    <source>
        <dbReference type="Proteomes" id="UP000824998"/>
    </source>
</evidence>
<proteinExistence type="predicted"/>
<organism evidence="1 2">
    <name type="scientific">Amylocarpus encephaloides</name>
    <dbReference type="NCBI Taxonomy" id="45428"/>
    <lineage>
        <taxon>Eukaryota</taxon>
        <taxon>Fungi</taxon>
        <taxon>Dikarya</taxon>
        <taxon>Ascomycota</taxon>
        <taxon>Pezizomycotina</taxon>
        <taxon>Leotiomycetes</taxon>
        <taxon>Helotiales</taxon>
        <taxon>Helotiales incertae sedis</taxon>
        <taxon>Amylocarpus</taxon>
    </lineage>
</organism>
<evidence type="ECO:0000313" key="1">
    <source>
        <dbReference type="EMBL" id="KAG9238910.1"/>
    </source>
</evidence>
<dbReference type="Proteomes" id="UP000824998">
    <property type="component" value="Unassembled WGS sequence"/>
</dbReference>
<name>A0A9P7YTF5_9HELO</name>
<reference evidence="1" key="1">
    <citation type="journal article" date="2021" name="IMA Fungus">
        <title>Genomic characterization of three marine fungi, including Emericellopsis atlantica sp. nov. with signatures of a generalist lifestyle and marine biomass degradation.</title>
        <authorList>
            <person name="Hagestad O.C."/>
            <person name="Hou L."/>
            <person name="Andersen J.H."/>
            <person name="Hansen E.H."/>
            <person name="Altermark B."/>
            <person name="Li C."/>
            <person name="Kuhnert E."/>
            <person name="Cox R.J."/>
            <person name="Crous P.W."/>
            <person name="Spatafora J.W."/>
            <person name="Lail K."/>
            <person name="Amirebrahimi M."/>
            <person name="Lipzen A."/>
            <person name="Pangilinan J."/>
            <person name="Andreopoulos W."/>
            <person name="Hayes R.D."/>
            <person name="Ng V."/>
            <person name="Grigoriev I.V."/>
            <person name="Jackson S.A."/>
            <person name="Sutton T.D.S."/>
            <person name="Dobson A.D.W."/>
            <person name="Rama T."/>
        </authorList>
    </citation>
    <scope>NUCLEOTIDE SEQUENCE</scope>
    <source>
        <strain evidence="1">TRa018bII</strain>
    </source>
</reference>
<protein>
    <submittedName>
        <fullName evidence="1">Uncharacterized protein</fullName>
    </submittedName>
</protein>
<comment type="caution">
    <text evidence="1">The sequence shown here is derived from an EMBL/GenBank/DDBJ whole genome shotgun (WGS) entry which is preliminary data.</text>
</comment>
<dbReference type="EMBL" id="MU251364">
    <property type="protein sequence ID" value="KAG9238910.1"/>
    <property type="molecule type" value="Genomic_DNA"/>
</dbReference>
<dbReference type="AlphaFoldDB" id="A0A9P7YTF5"/>
<accession>A0A9P7YTF5</accession>
<sequence length="223" mass="25805">MSFQPRVDSDLAYWRPIGALDDILLLLFSGFRACCLNTRLLFSTLSMMSLEIMLYAIVLPFRSVRVNDRHDRVGGLDLHIRIKGAIEEETRSCWKDLWPVEGVEEFYRSSLQELFRLSVLRWSSQNENNTMNNCSQPWRDHKLESLGHPTPKSNRWSRPQGFADLSLERLETFFAIGAINNFRITKLKSHCPTHGLQMGTLAFSSTKQLDRLVCHFGLNPWSQ</sequence>